<feature type="transmembrane region" description="Helical" evidence="1">
    <location>
        <begin position="21"/>
        <end position="39"/>
    </location>
</feature>
<evidence type="ECO:0000256" key="1">
    <source>
        <dbReference type="SAM" id="Phobius"/>
    </source>
</evidence>
<keyword evidence="1" id="KW-1133">Transmembrane helix</keyword>
<dbReference type="EMBL" id="RYZZ01000037">
    <property type="protein sequence ID" value="RUQ25979.1"/>
    <property type="molecule type" value="Genomic_DNA"/>
</dbReference>
<comment type="caution">
    <text evidence="2">The sequence shown here is derived from an EMBL/GenBank/DDBJ whole genome shotgun (WGS) entry which is preliminary data.</text>
</comment>
<gene>
    <name evidence="2" type="ORF">ELQ35_19405</name>
</gene>
<feature type="transmembrane region" description="Helical" evidence="1">
    <location>
        <begin position="59"/>
        <end position="87"/>
    </location>
</feature>
<accession>A0A3S1B1R0</accession>
<protein>
    <submittedName>
        <fullName evidence="2">Uncharacterized protein</fullName>
    </submittedName>
</protein>
<dbReference type="Proteomes" id="UP000267430">
    <property type="component" value="Unassembled WGS sequence"/>
</dbReference>
<keyword evidence="1" id="KW-0812">Transmembrane</keyword>
<keyword evidence="3" id="KW-1185">Reference proteome</keyword>
<keyword evidence="1" id="KW-0472">Membrane</keyword>
<evidence type="ECO:0000313" key="2">
    <source>
        <dbReference type="EMBL" id="RUQ25979.1"/>
    </source>
</evidence>
<proteinExistence type="predicted"/>
<dbReference type="AlphaFoldDB" id="A0A3S1B1R0"/>
<evidence type="ECO:0000313" key="3">
    <source>
        <dbReference type="Proteomes" id="UP000267430"/>
    </source>
</evidence>
<dbReference type="RefSeq" id="WP_126866832.1">
    <property type="nucleotide sequence ID" value="NZ_JAUSTX010000010.1"/>
</dbReference>
<organism evidence="2 3">
    <name type="scientific">Peribacillus cavernae</name>
    <dbReference type="NCBI Taxonomy" id="1674310"/>
    <lineage>
        <taxon>Bacteria</taxon>
        <taxon>Bacillati</taxon>
        <taxon>Bacillota</taxon>
        <taxon>Bacilli</taxon>
        <taxon>Bacillales</taxon>
        <taxon>Bacillaceae</taxon>
        <taxon>Peribacillus</taxon>
    </lineage>
</organism>
<reference evidence="2 3" key="1">
    <citation type="submission" date="2018-12" db="EMBL/GenBank/DDBJ databases">
        <title>Bacillus chawlae sp. nov., Bacillus glennii sp. nov., and Bacillus saganii sp. nov. Isolated from the Vehicle Assembly Building at Kennedy Space Center where the Viking Spacecraft were Assembled.</title>
        <authorList>
            <person name="Seuylemezian A."/>
            <person name="Vaishampayan P."/>
        </authorList>
    </citation>
    <scope>NUCLEOTIDE SEQUENCE [LARGE SCALE GENOMIC DNA]</scope>
    <source>
        <strain evidence="2 3">L5</strain>
    </source>
</reference>
<name>A0A3S1B1R0_9BACI</name>
<sequence>MTFRTDYSNRLNKIWSETYMVLLWSLKTILFLLVAIYVYKRTGLKGLSQITISHTVVMVAVITMLLHPIAASNLWLTMATSILVLIIL</sequence>